<keyword evidence="3" id="KW-1185">Reference proteome</keyword>
<accession>A0ABS8VDK7</accession>
<dbReference type="EMBL" id="JACEIK010004110">
    <property type="protein sequence ID" value="MCD9644258.1"/>
    <property type="molecule type" value="Genomic_DNA"/>
</dbReference>
<feature type="non-terminal residue" evidence="2">
    <location>
        <position position="1"/>
    </location>
</feature>
<name>A0ABS8VDK7_DATST</name>
<evidence type="ECO:0000313" key="3">
    <source>
        <dbReference type="Proteomes" id="UP000823775"/>
    </source>
</evidence>
<proteinExistence type="predicted"/>
<reference evidence="2 3" key="1">
    <citation type="journal article" date="2021" name="BMC Genomics">
        <title>Datura genome reveals duplications of psychoactive alkaloid biosynthetic genes and high mutation rate following tissue culture.</title>
        <authorList>
            <person name="Rajewski A."/>
            <person name="Carter-House D."/>
            <person name="Stajich J."/>
            <person name="Litt A."/>
        </authorList>
    </citation>
    <scope>NUCLEOTIDE SEQUENCE [LARGE SCALE GENOMIC DNA]</scope>
    <source>
        <strain evidence="2">AR-01</strain>
    </source>
</reference>
<feature type="region of interest" description="Disordered" evidence="1">
    <location>
        <begin position="1"/>
        <end position="22"/>
    </location>
</feature>
<comment type="caution">
    <text evidence="2">The sequence shown here is derived from an EMBL/GenBank/DDBJ whole genome shotgun (WGS) entry which is preliminary data.</text>
</comment>
<organism evidence="2 3">
    <name type="scientific">Datura stramonium</name>
    <name type="common">Jimsonweed</name>
    <name type="synonym">Common thornapple</name>
    <dbReference type="NCBI Taxonomy" id="4076"/>
    <lineage>
        <taxon>Eukaryota</taxon>
        <taxon>Viridiplantae</taxon>
        <taxon>Streptophyta</taxon>
        <taxon>Embryophyta</taxon>
        <taxon>Tracheophyta</taxon>
        <taxon>Spermatophyta</taxon>
        <taxon>Magnoliopsida</taxon>
        <taxon>eudicotyledons</taxon>
        <taxon>Gunneridae</taxon>
        <taxon>Pentapetalae</taxon>
        <taxon>asterids</taxon>
        <taxon>lamiids</taxon>
        <taxon>Solanales</taxon>
        <taxon>Solanaceae</taxon>
        <taxon>Solanoideae</taxon>
        <taxon>Datureae</taxon>
        <taxon>Datura</taxon>
    </lineage>
</organism>
<gene>
    <name evidence="2" type="ORF">HAX54_032439</name>
</gene>
<evidence type="ECO:0000256" key="1">
    <source>
        <dbReference type="SAM" id="MobiDB-lite"/>
    </source>
</evidence>
<evidence type="ECO:0000313" key="2">
    <source>
        <dbReference type="EMBL" id="MCD9644258.1"/>
    </source>
</evidence>
<sequence>ERALHTGTLTDPVGRSKGRSLSPMSICTKKGVSYKGLERRLLPYFRIKELKTFPIPAAAPAEAIVAALVSIHFAPSNLT</sequence>
<dbReference type="Proteomes" id="UP000823775">
    <property type="component" value="Unassembled WGS sequence"/>
</dbReference>
<protein>
    <submittedName>
        <fullName evidence="2">Uncharacterized protein</fullName>
    </submittedName>
</protein>